<dbReference type="PANTHER" id="PTHR34580:SF1">
    <property type="entry name" value="PROTEIN PAFC"/>
    <property type="match status" value="1"/>
</dbReference>
<feature type="domain" description="Helix-turn-helix type 11" evidence="1">
    <location>
        <begin position="6"/>
        <end position="60"/>
    </location>
</feature>
<comment type="caution">
    <text evidence="4">The sequence shown here is derived from an EMBL/GenBank/DDBJ whole genome shotgun (WGS) entry which is preliminary data.</text>
</comment>
<organism evidence="4 5">
    <name type="scientific">Paenibacillus paeoniae</name>
    <dbReference type="NCBI Taxonomy" id="2292705"/>
    <lineage>
        <taxon>Bacteria</taxon>
        <taxon>Bacillati</taxon>
        <taxon>Bacillota</taxon>
        <taxon>Bacilli</taxon>
        <taxon>Bacillales</taxon>
        <taxon>Paenibacillaceae</taxon>
        <taxon>Paenibacillus</taxon>
    </lineage>
</organism>
<evidence type="ECO:0000259" key="3">
    <source>
        <dbReference type="Pfam" id="PF25583"/>
    </source>
</evidence>
<dbReference type="OrthoDB" id="9815009at2"/>
<dbReference type="PROSITE" id="PS52050">
    <property type="entry name" value="WYL"/>
    <property type="match status" value="1"/>
</dbReference>
<dbReference type="PANTHER" id="PTHR34580">
    <property type="match status" value="1"/>
</dbReference>
<proteinExistence type="predicted"/>
<reference evidence="4 5" key="1">
    <citation type="submission" date="2018-08" db="EMBL/GenBank/DDBJ databases">
        <title>Paenibacillus sp. M4BSY-1, whole genome shotgun sequence.</title>
        <authorList>
            <person name="Tuo L."/>
        </authorList>
    </citation>
    <scope>NUCLEOTIDE SEQUENCE [LARGE SCALE GENOMIC DNA]</scope>
    <source>
        <strain evidence="4 5">M4BSY-1</strain>
    </source>
</reference>
<dbReference type="InterPro" id="IPR026881">
    <property type="entry name" value="WYL_dom"/>
</dbReference>
<feature type="domain" description="WYL" evidence="2">
    <location>
        <begin position="138"/>
        <end position="203"/>
    </location>
</feature>
<dbReference type="Pfam" id="PF13280">
    <property type="entry name" value="WYL"/>
    <property type="match status" value="1"/>
</dbReference>
<accession>A0A371PMV4</accession>
<evidence type="ECO:0000259" key="1">
    <source>
        <dbReference type="Pfam" id="PF08279"/>
    </source>
</evidence>
<dbReference type="SUPFAM" id="SSF46785">
    <property type="entry name" value="Winged helix' DNA-binding domain"/>
    <property type="match status" value="1"/>
</dbReference>
<sequence>MKRSDRLMAILIALQQKPATAQSLADKLEVSKRTILRDMQALAEIGIPLYAVSGPAGGYRLMEGYSLPPLHFSSEEALVILFALNAVTRLSDTPFHQARWTVMDKIRSTLPPSILEQVEPLLNRLEIEIPDRPQRTPLLDRLLAYVAESAWILAHYRSEKHQRWLHMQPKRVYMAHGFWYCEAYSHEHGEKRSFRVDRFLELKIATPPESEVSESISDSSKSTMASIAIHAKLTYRGALLAEQDVHVGHDVRQIDDDEWELRFECPADEWDWAVKFFYGMGMDATVLEPDELRRDLYELGCKMADRYAQS</sequence>
<dbReference type="RefSeq" id="WP_116044306.1">
    <property type="nucleotide sequence ID" value="NZ_QUBQ01000001.1"/>
</dbReference>
<keyword evidence="5" id="KW-1185">Reference proteome</keyword>
<gene>
    <name evidence="4" type="ORF">DX130_08310</name>
</gene>
<protein>
    <submittedName>
        <fullName evidence="4">WYL domain-containing protein</fullName>
    </submittedName>
</protein>
<dbReference type="AlphaFoldDB" id="A0A371PMV4"/>
<dbReference type="InterPro" id="IPR028349">
    <property type="entry name" value="PafC-like"/>
</dbReference>
<dbReference type="Gene3D" id="1.10.10.10">
    <property type="entry name" value="Winged helix-like DNA-binding domain superfamily/Winged helix DNA-binding domain"/>
    <property type="match status" value="1"/>
</dbReference>
<dbReference type="InterPro" id="IPR051534">
    <property type="entry name" value="CBASS_pafABC_assoc_protein"/>
</dbReference>
<dbReference type="InterPro" id="IPR057727">
    <property type="entry name" value="WCX_dom"/>
</dbReference>
<evidence type="ECO:0000313" key="5">
    <source>
        <dbReference type="Proteomes" id="UP000261905"/>
    </source>
</evidence>
<dbReference type="InterPro" id="IPR036388">
    <property type="entry name" value="WH-like_DNA-bd_sf"/>
</dbReference>
<dbReference type="InterPro" id="IPR013196">
    <property type="entry name" value="HTH_11"/>
</dbReference>
<dbReference type="Pfam" id="PF08279">
    <property type="entry name" value="HTH_11"/>
    <property type="match status" value="1"/>
</dbReference>
<dbReference type="InterPro" id="IPR036390">
    <property type="entry name" value="WH_DNA-bd_sf"/>
</dbReference>
<evidence type="ECO:0000259" key="2">
    <source>
        <dbReference type="Pfam" id="PF13280"/>
    </source>
</evidence>
<evidence type="ECO:0000313" key="4">
    <source>
        <dbReference type="EMBL" id="REK76999.1"/>
    </source>
</evidence>
<dbReference type="PIRSF" id="PIRSF016838">
    <property type="entry name" value="PafC"/>
    <property type="match status" value="1"/>
</dbReference>
<dbReference type="Pfam" id="PF25583">
    <property type="entry name" value="WCX"/>
    <property type="match status" value="1"/>
</dbReference>
<feature type="domain" description="WCX" evidence="3">
    <location>
        <begin position="245"/>
        <end position="300"/>
    </location>
</feature>
<dbReference type="Proteomes" id="UP000261905">
    <property type="component" value="Unassembled WGS sequence"/>
</dbReference>
<dbReference type="EMBL" id="QUBQ01000001">
    <property type="protein sequence ID" value="REK76999.1"/>
    <property type="molecule type" value="Genomic_DNA"/>
</dbReference>
<name>A0A371PMV4_9BACL</name>